<evidence type="ECO:0000313" key="3">
    <source>
        <dbReference type="Proteomes" id="UP000516018"/>
    </source>
</evidence>
<name>A0A7H0FWS0_9GAMM</name>
<keyword evidence="3" id="KW-1185">Reference proteome</keyword>
<dbReference type="EMBL" id="CP060820">
    <property type="protein sequence ID" value="QNP40486.1"/>
    <property type="molecule type" value="Genomic_DNA"/>
</dbReference>
<keyword evidence="1" id="KW-0812">Transmembrane</keyword>
<keyword evidence="1" id="KW-0472">Membrane</keyword>
<feature type="transmembrane region" description="Helical" evidence="1">
    <location>
        <begin position="27"/>
        <end position="49"/>
    </location>
</feature>
<gene>
    <name evidence="2" type="ORF">H8B22_13600</name>
</gene>
<organism evidence="2 3">
    <name type="scientific">Agrilutibacter terrestris</name>
    <dbReference type="NCBI Taxonomy" id="2865112"/>
    <lineage>
        <taxon>Bacteria</taxon>
        <taxon>Pseudomonadati</taxon>
        <taxon>Pseudomonadota</taxon>
        <taxon>Gammaproteobacteria</taxon>
        <taxon>Lysobacterales</taxon>
        <taxon>Lysobacteraceae</taxon>
        <taxon>Agrilutibacter</taxon>
    </lineage>
</organism>
<dbReference type="AlphaFoldDB" id="A0A7H0FWS0"/>
<protein>
    <submittedName>
        <fullName evidence="2">Uncharacterized protein</fullName>
    </submittedName>
</protein>
<feature type="transmembrane region" description="Helical" evidence="1">
    <location>
        <begin position="61"/>
        <end position="83"/>
    </location>
</feature>
<sequence>MPLGADKQRQLLERWPAIRARGAARFVLVRGVLMWGGLMTAFLAVMVSLQLGLHHPRLPLLLAIAVPLCAIGGAVWGALTWWINERIFRSLTSN</sequence>
<dbReference type="RefSeq" id="WP_187711927.1">
    <property type="nucleotide sequence ID" value="NZ_CP060820.1"/>
</dbReference>
<evidence type="ECO:0000256" key="1">
    <source>
        <dbReference type="SAM" id="Phobius"/>
    </source>
</evidence>
<accession>A0A7H0FWS0</accession>
<dbReference type="Proteomes" id="UP000516018">
    <property type="component" value="Chromosome"/>
</dbReference>
<evidence type="ECO:0000313" key="2">
    <source>
        <dbReference type="EMBL" id="QNP40486.1"/>
    </source>
</evidence>
<keyword evidence="1" id="KW-1133">Transmembrane helix</keyword>
<reference evidence="2 3" key="1">
    <citation type="submission" date="2020-08" db="EMBL/GenBank/DDBJ databases">
        <title>Lysobacter sp. II4 sp. nov., isolated from soil.</title>
        <authorList>
            <person name="Woo C.Y."/>
            <person name="Kim J."/>
        </authorList>
    </citation>
    <scope>NUCLEOTIDE SEQUENCE [LARGE SCALE GENOMIC DNA]</scope>
    <source>
        <strain evidence="2 3">II4</strain>
    </source>
</reference>
<proteinExistence type="predicted"/>
<dbReference type="KEGG" id="lsx:H8B22_13600"/>